<name>A0A4R1PNJ3_9FIRM</name>
<evidence type="ECO:0000256" key="4">
    <source>
        <dbReference type="ARBA" id="ARBA00022989"/>
    </source>
</evidence>
<dbReference type="GO" id="GO:0015221">
    <property type="term" value="F:lipopolysaccharide transmembrane transporter activity"/>
    <property type="evidence" value="ECO:0007669"/>
    <property type="project" value="InterPro"/>
</dbReference>
<evidence type="ECO:0000256" key="3">
    <source>
        <dbReference type="ARBA" id="ARBA00022692"/>
    </source>
</evidence>
<gene>
    <name evidence="7" type="ORF">EV210_1196</name>
</gene>
<dbReference type="PANTHER" id="PTHR37481:SF1">
    <property type="entry name" value="LIPOPOLYSACCHARIDE EXPORT SYSTEM PROTEIN LPTC"/>
    <property type="match status" value="1"/>
</dbReference>
<dbReference type="PANTHER" id="PTHR37481">
    <property type="entry name" value="LIPOPOLYSACCHARIDE EXPORT SYSTEM PROTEIN LPTC"/>
    <property type="match status" value="1"/>
</dbReference>
<dbReference type="InterPro" id="IPR026265">
    <property type="entry name" value="LptC"/>
</dbReference>
<keyword evidence="5 6" id="KW-0472">Membrane</keyword>
<keyword evidence="4 6" id="KW-1133">Transmembrane helix</keyword>
<dbReference type="Proteomes" id="UP000295063">
    <property type="component" value="Unassembled WGS sequence"/>
</dbReference>
<sequence length="186" mass="19869">MKKTTYLAIAGVVLFLAAGVWYFVKDEPLPPQVPAVEKKDSLPANVTFSGSSIVEERDGKRLWELSAENIEVDAATKQVTLHNLKGVFYQPSGGKLEMAALTGTLDATTKDIMMDGKIVATASDGARLEAAQLRYNSQQSRIFGSGGVSVTQQGTVLSGDNLESDTTLTKFKITGNAKVLRGGKSQ</sequence>
<keyword evidence="1" id="KW-1003">Cell membrane</keyword>
<evidence type="ECO:0000256" key="1">
    <source>
        <dbReference type="ARBA" id="ARBA00022475"/>
    </source>
</evidence>
<evidence type="ECO:0000256" key="5">
    <source>
        <dbReference type="ARBA" id="ARBA00023136"/>
    </source>
</evidence>
<evidence type="ECO:0000313" key="8">
    <source>
        <dbReference type="Proteomes" id="UP000295063"/>
    </source>
</evidence>
<dbReference type="Pfam" id="PF06835">
    <property type="entry name" value="LptC"/>
    <property type="match status" value="1"/>
</dbReference>
<evidence type="ECO:0000256" key="2">
    <source>
        <dbReference type="ARBA" id="ARBA00022519"/>
    </source>
</evidence>
<evidence type="ECO:0000313" key="7">
    <source>
        <dbReference type="EMBL" id="TCL32931.1"/>
    </source>
</evidence>
<dbReference type="GO" id="GO:0017089">
    <property type="term" value="F:glycolipid transfer activity"/>
    <property type="evidence" value="ECO:0007669"/>
    <property type="project" value="TreeGrafter"/>
</dbReference>
<keyword evidence="8" id="KW-1185">Reference proteome</keyword>
<dbReference type="EMBL" id="SLUI01000019">
    <property type="protein sequence ID" value="TCL32931.1"/>
    <property type="molecule type" value="Genomic_DNA"/>
</dbReference>
<feature type="transmembrane region" description="Helical" evidence="6">
    <location>
        <begin position="6"/>
        <end position="24"/>
    </location>
</feature>
<evidence type="ECO:0000256" key="6">
    <source>
        <dbReference type="SAM" id="Phobius"/>
    </source>
</evidence>
<protein>
    <submittedName>
        <fullName evidence="7">LPS export ABC transporter protein LptC</fullName>
    </submittedName>
</protein>
<dbReference type="RefSeq" id="WP_132083193.1">
    <property type="nucleotide sequence ID" value="NZ_SLUI01000019.1"/>
</dbReference>
<accession>A0A4R1PNJ3</accession>
<dbReference type="InterPro" id="IPR052363">
    <property type="entry name" value="LPS_export_LptC"/>
</dbReference>
<comment type="caution">
    <text evidence="7">The sequence shown here is derived from an EMBL/GenBank/DDBJ whole genome shotgun (WGS) entry which is preliminary data.</text>
</comment>
<reference evidence="7 8" key="1">
    <citation type="submission" date="2019-03" db="EMBL/GenBank/DDBJ databases">
        <title>Genomic Encyclopedia of Type Strains, Phase IV (KMG-IV): sequencing the most valuable type-strain genomes for metagenomic binning, comparative biology and taxonomic classification.</title>
        <authorList>
            <person name="Goeker M."/>
        </authorList>
    </citation>
    <scope>NUCLEOTIDE SEQUENCE [LARGE SCALE GENOMIC DNA]</scope>
    <source>
        <strain evidence="7 8">DSM 15969</strain>
    </source>
</reference>
<dbReference type="InterPro" id="IPR010664">
    <property type="entry name" value="LipoPS_assembly_LptC-rel"/>
</dbReference>
<proteinExistence type="predicted"/>
<keyword evidence="3 6" id="KW-0812">Transmembrane</keyword>
<dbReference type="Gene3D" id="2.60.450.10">
    <property type="entry name" value="Lipopolysaccharide (LPS) transport protein A like domain"/>
    <property type="match status" value="1"/>
</dbReference>
<keyword evidence="2" id="KW-0997">Cell inner membrane</keyword>
<organism evidence="7 8">
    <name type="scientific">Anaerospora hongkongensis</name>
    <dbReference type="NCBI Taxonomy" id="244830"/>
    <lineage>
        <taxon>Bacteria</taxon>
        <taxon>Bacillati</taxon>
        <taxon>Bacillota</taxon>
        <taxon>Negativicutes</taxon>
        <taxon>Selenomonadales</taxon>
        <taxon>Sporomusaceae</taxon>
        <taxon>Anaerospora</taxon>
    </lineage>
</organism>
<dbReference type="OrthoDB" id="1629081at2"/>
<dbReference type="GO" id="GO:0030288">
    <property type="term" value="C:outer membrane-bounded periplasmic space"/>
    <property type="evidence" value="ECO:0007669"/>
    <property type="project" value="TreeGrafter"/>
</dbReference>
<dbReference type="AlphaFoldDB" id="A0A4R1PNJ3"/>
<dbReference type="NCBIfam" id="TIGR04409">
    <property type="entry name" value="LptC_YrbK"/>
    <property type="match status" value="1"/>
</dbReference>
<dbReference type="GO" id="GO:0005886">
    <property type="term" value="C:plasma membrane"/>
    <property type="evidence" value="ECO:0007669"/>
    <property type="project" value="InterPro"/>
</dbReference>